<evidence type="ECO:0000256" key="6">
    <source>
        <dbReference type="ARBA" id="ARBA00022977"/>
    </source>
</evidence>
<comment type="pathway">
    <text evidence="2 10 12">Cofactor biosynthesis; thiamine diphosphate biosynthesis; thiamine phosphate from 4-amino-2-methyl-5-diphosphomethylpyrimidine and 4-methyl-5-(2-phosphoethyl)-thiazole: step 1/1.</text>
</comment>
<dbReference type="OrthoDB" id="9812206at2"/>
<dbReference type="GO" id="GO:0000287">
    <property type="term" value="F:magnesium ion binding"/>
    <property type="evidence" value="ECO:0007669"/>
    <property type="project" value="UniProtKB-UniRule"/>
</dbReference>
<comment type="function">
    <text evidence="1 10">Condenses 4-methyl-5-(beta-hydroxyethyl)thiazole monophosphate (THZ-P) and 2-methyl-4-amino-5-hydroxymethyl pyrimidine pyrophosphate (HMP-PP) to form thiamine monophosphate (TMP).</text>
</comment>
<evidence type="ECO:0000256" key="8">
    <source>
        <dbReference type="ARBA" id="ARBA00047851"/>
    </source>
</evidence>
<dbReference type="InterPro" id="IPR022998">
    <property type="entry name" value="ThiamineP_synth_TenI"/>
</dbReference>
<feature type="binding site" evidence="10">
    <location>
        <begin position="135"/>
        <end position="137"/>
    </location>
    <ligand>
        <name>2-[(2R,5Z)-2-carboxy-4-methylthiazol-5(2H)-ylidene]ethyl phosphate</name>
        <dbReference type="ChEBI" id="CHEBI:62899"/>
    </ligand>
</feature>
<dbReference type="EMBL" id="FNTB01000001">
    <property type="protein sequence ID" value="SEC38478.1"/>
    <property type="molecule type" value="Genomic_DNA"/>
</dbReference>
<accession>A0A1H4S350</accession>
<comment type="catalytic activity">
    <reaction evidence="8 10 11">
        <text>2-(2-carboxy-4-methylthiazol-5-yl)ethyl phosphate + 4-amino-2-methyl-5-(diphosphooxymethyl)pyrimidine + 2 H(+) = thiamine phosphate + CO2 + diphosphate</text>
        <dbReference type="Rhea" id="RHEA:47848"/>
        <dbReference type="ChEBI" id="CHEBI:15378"/>
        <dbReference type="ChEBI" id="CHEBI:16526"/>
        <dbReference type="ChEBI" id="CHEBI:33019"/>
        <dbReference type="ChEBI" id="CHEBI:37575"/>
        <dbReference type="ChEBI" id="CHEBI:57841"/>
        <dbReference type="ChEBI" id="CHEBI:62890"/>
        <dbReference type="EC" id="2.5.1.3"/>
    </reaction>
</comment>
<feature type="binding site" evidence="10">
    <location>
        <begin position="38"/>
        <end position="42"/>
    </location>
    <ligand>
        <name>4-amino-2-methyl-5-(diphosphooxymethyl)pyrimidine</name>
        <dbReference type="ChEBI" id="CHEBI:57841"/>
    </ligand>
</feature>
<keyword evidence="4 10" id="KW-0479">Metal-binding</keyword>
<keyword evidence="6 10" id="KW-0784">Thiamine biosynthesis</keyword>
<comment type="catalytic activity">
    <reaction evidence="7 10 11">
        <text>4-methyl-5-(2-phosphooxyethyl)-thiazole + 4-amino-2-methyl-5-(diphosphooxymethyl)pyrimidine + H(+) = thiamine phosphate + diphosphate</text>
        <dbReference type="Rhea" id="RHEA:22328"/>
        <dbReference type="ChEBI" id="CHEBI:15378"/>
        <dbReference type="ChEBI" id="CHEBI:33019"/>
        <dbReference type="ChEBI" id="CHEBI:37575"/>
        <dbReference type="ChEBI" id="CHEBI:57841"/>
        <dbReference type="ChEBI" id="CHEBI:58296"/>
        <dbReference type="EC" id="2.5.1.3"/>
    </reaction>
</comment>
<evidence type="ECO:0000256" key="5">
    <source>
        <dbReference type="ARBA" id="ARBA00022842"/>
    </source>
</evidence>
<dbReference type="RefSeq" id="WP_074673765.1">
    <property type="nucleotide sequence ID" value="NZ_FNTB01000001.1"/>
</dbReference>
<evidence type="ECO:0000256" key="11">
    <source>
        <dbReference type="RuleBase" id="RU003826"/>
    </source>
</evidence>
<feature type="binding site" evidence="10">
    <location>
        <position position="167"/>
    </location>
    <ligand>
        <name>2-[(2R,5Z)-2-carboxy-4-methylthiazol-5(2H)-ylidene]ethyl phosphate</name>
        <dbReference type="ChEBI" id="CHEBI:62899"/>
    </ligand>
</feature>
<proteinExistence type="inferred from homology"/>
<feature type="binding site" evidence="10">
    <location>
        <begin position="187"/>
        <end position="188"/>
    </location>
    <ligand>
        <name>2-[(2R,5Z)-2-carboxy-4-methylthiazol-5(2H)-ylidene]ethyl phosphate</name>
        <dbReference type="ChEBI" id="CHEBI:62899"/>
    </ligand>
</feature>
<dbReference type="UniPathway" id="UPA00060">
    <property type="reaction ID" value="UER00141"/>
</dbReference>
<dbReference type="InterPro" id="IPR013785">
    <property type="entry name" value="Aldolase_TIM"/>
</dbReference>
<protein>
    <recommendedName>
        <fullName evidence="10">Thiamine-phosphate synthase</fullName>
        <shortName evidence="10">TP synthase</shortName>
        <shortName evidence="10">TPS</shortName>
        <ecNumber evidence="10">2.5.1.3</ecNumber>
    </recommendedName>
    <alternativeName>
        <fullName evidence="10">Thiamine-phosphate pyrophosphorylase</fullName>
        <shortName evidence="10">TMP pyrophosphorylase</shortName>
        <shortName evidence="10">TMP-PPase</shortName>
    </alternativeName>
</protein>
<dbReference type="FunFam" id="3.20.20.70:FF:000096">
    <property type="entry name" value="Thiamine-phosphate synthase"/>
    <property type="match status" value="1"/>
</dbReference>
<name>A0A1H4S350_9FLAO</name>
<dbReference type="NCBIfam" id="TIGR00693">
    <property type="entry name" value="thiE"/>
    <property type="match status" value="1"/>
</dbReference>
<evidence type="ECO:0000256" key="1">
    <source>
        <dbReference type="ARBA" id="ARBA00003814"/>
    </source>
</evidence>
<dbReference type="SUPFAM" id="SSF51391">
    <property type="entry name" value="Thiamin phosphate synthase"/>
    <property type="match status" value="1"/>
</dbReference>
<dbReference type="InterPro" id="IPR034291">
    <property type="entry name" value="TMP_synthase"/>
</dbReference>
<dbReference type="GO" id="GO:0005737">
    <property type="term" value="C:cytoplasm"/>
    <property type="evidence" value="ECO:0007669"/>
    <property type="project" value="TreeGrafter"/>
</dbReference>
<dbReference type="Proteomes" id="UP000183038">
    <property type="component" value="Unassembled WGS sequence"/>
</dbReference>
<dbReference type="GO" id="GO:0004789">
    <property type="term" value="F:thiamine-phosphate diphosphorylase activity"/>
    <property type="evidence" value="ECO:0007669"/>
    <property type="project" value="UniProtKB-UniRule"/>
</dbReference>
<dbReference type="GO" id="GO:0009228">
    <property type="term" value="P:thiamine biosynthetic process"/>
    <property type="evidence" value="ECO:0007669"/>
    <property type="project" value="UniProtKB-KW"/>
</dbReference>
<evidence type="ECO:0000256" key="9">
    <source>
        <dbReference type="ARBA" id="ARBA00047883"/>
    </source>
</evidence>
<dbReference type="GO" id="GO:0009229">
    <property type="term" value="P:thiamine diphosphate biosynthetic process"/>
    <property type="evidence" value="ECO:0007669"/>
    <property type="project" value="UniProtKB-UniRule"/>
</dbReference>
<evidence type="ECO:0000256" key="3">
    <source>
        <dbReference type="ARBA" id="ARBA00022679"/>
    </source>
</evidence>
<organism evidence="14 15">
    <name type="scientific">Maribacter dokdonensis</name>
    <dbReference type="NCBI Taxonomy" id="320912"/>
    <lineage>
        <taxon>Bacteria</taxon>
        <taxon>Pseudomonadati</taxon>
        <taxon>Bacteroidota</taxon>
        <taxon>Flavobacteriia</taxon>
        <taxon>Flavobacteriales</taxon>
        <taxon>Flavobacteriaceae</taxon>
        <taxon>Maribacter</taxon>
    </lineage>
</organism>
<comment type="cofactor">
    <cofactor evidence="10">
        <name>Mg(2+)</name>
        <dbReference type="ChEBI" id="CHEBI:18420"/>
    </cofactor>
    <text evidence="10">Binds 1 Mg(2+) ion per subunit.</text>
</comment>
<gene>
    <name evidence="10" type="primary">thiE</name>
    <name evidence="14" type="ORF">SAMN05192540_3038</name>
</gene>
<feature type="binding site" evidence="10">
    <location>
        <position position="70"/>
    </location>
    <ligand>
        <name>4-amino-2-methyl-5-(diphosphooxymethyl)pyrimidine</name>
        <dbReference type="ChEBI" id="CHEBI:57841"/>
    </ligand>
</feature>
<dbReference type="InterPro" id="IPR036206">
    <property type="entry name" value="ThiamineP_synth_sf"/>
</dbReference>
<evidence type="ECO:0000256" key="12">
    <source>
        <dbReference type="RuleBase" id="RU004253"/>
    </source>
</evidence>
<evidence type="ECO:0000256" key="4">
    <source>
        <dbReference type="ARBA" id="ARBA00022723"/>
    </source>
</evidence>
<evidence type="ECO:0000256" key="7">
    <source>
        <dbReference type="ARBA" id="ARBA00047334"/>
    </source>
</evidence>
<evidence type="ECO:0000313" key="15">
    <source>
        <dbReference type="Proteomes" id="UP000183038"/>
    </source>
</evidence>
<evidence type="ECO:0000256" key="2">
    <source>
        <dbReference type="ARBA" id="ARBA00005165"/>
    </source>
</evidence>
<feature type="binding site" evidence="10">
    <location>
        <position position="109"/>
    </location>
    <ligand>
        <name>4-amino-2-methyl-5-(diphosphooxymethyl)pyrimidine</name>
        <dbReference type="ChEBI" id="CHEBI:57841"/>
    </ligand>
</feature>
<dbReference type="EC" id="2.5.1.3" evidence="10"/>
<evidence type="ECO:0000259" key="13">
    <source>
        <dbReference type="Pfam" id="PF02581"/>
    </source>
</evidence>
<dbReference type="AlphaFoldDB" id="A0A1H4S350"/>
<dbReference type="CDD" id="cd00564">
    <property type="entry name" value="TMP_TenI"/>
    <property type="match status" value="1"/>
</dbReference>
<feature type="domain" description="Thiamine phosphate synthase/TenI" evidence="13">
    <location>
        <begin position="8"/>
        <end position="190"/>
    </location>
</feature>
<evidence type="ECO:0000256" key="10">
    <source>
        <dbReference type="HAMAP-Rule" id="MF_00097"/>
    </source>
</evidence>
<dbReference type="PANTHER" id="PTHR20857:SF23">
    <property type="entry name" value="THIAMINE BIOSYNTHETIC BIFUNCTIONAL ENZYME"/>
    <property type="match status" value="1"/>
</dbReference>
<feature type="binding site" evidence="10">
    <location>
        <position position="138"/>
    </location>
    <ligand>
        <name>4-amino-2-methyl-5-(diphosphooxymethyl)pyrimidine</name>
        <dbReference type="ChEBI" id="CHEBI:57841"/>
    </ligand>
</feature>
<dbReference type="Pfam" id="PF02581">
    <property type="entry name" value="TMP-TENI"/>
    <property type="match status" value="1"/>
</dbReference>
<comment type="similarity">
    <text evidence="10 11">Belongs to the thiamine-phosphate synthase family.</text>
</comment>
<comment type="catalytic activity">
    <reaction evidence="9 10 11">
        <text>2-[(2R,5Z)-2-carboxy-4-methylthiazol-5(2H)-ylidene]ethyl phosphate + 4-amino-2-methyl-5-(diphosphooxymethyl)pyrimidine + 2 H(+) = thiamine phosphate + CO2 + diphosphate</text>
        <dbReference type="Rhea" id="RHEA:47844"/>
        <dbReference type="ChEBI" id="CHEBI:15378"/>
        <dbReference type="ChEBI" id="CHEBI:16526"/>
        <dbReference type="ChEBI" id="CHEBI:33019"/>
        <dbReference type="ChEBI" id="CHEBI:37575"/>
        <dbReference type="ChEBI" id="CHEBI:57841"/>
        <dbReference type="ChEBI" id="CHEBI:62899"/>
        <dbReference type="EC" id="2.5.1.3"/>
    </reaction>
</comment>
<keyword evidence="5 10" id="KW-0460">Magnesium</keyword>
<dbReference type="PANTHER" id="PTHR20857">
    <property type="entry name" value="THIAMINE-PHOSPHATE PYROPHOSPHORYLASE"/>
    <property type="match status" value="1"/>
</dbReference>
<dbReference type="HAMAP" id="MF_00097">
    <property type="entry name" value="TMP_synthase"/>
    <property type="match status" value="1"/>
</dbReference>
<feature type="binding site" evidence="10">
    <location>
        <position position="71"/>
    </location>
    <ligand>
        <name>Mg(2+)</name>
        <dbReference type="ChEBI" id="CHEBI:18420"/>
    </ligand>
</feature>
<reference evidence="14 15" key="1">
    <citation type="submission" date="2016-10" db="EMBL/GenBank/DDBJ databases">
        <authorList>
            <person name="de Groot N.N."/>
        </authorList>
    </citation>
    <scope>NUCLEOTIDE SEQUENCE [LARGE SCALE GENOMIC DNA]</scope>
    <source>
        <strain evidence="14 15">MAR_2009_71</strain>
    </source>
</reference>
<sequence length="213" mass="22886">MPKIDYALMYVTDDSIRDDNTFFAILEAALKGGVTSVQLREKTCDTATFYKRAVHAKELCVVYSIPLIINDRIDIALAVNADGVHIGQTDMPFNVARRLLGKSSIIGLSVSTLEQAIKDNAQAADYIGISPIFSTDTKTTDLAKPLGISGLRSIRKVYNKPMVCIGGINKNNTAEIISNGADGIAVVSAISKAVEPLTATKELKQIVCKTGTH</sequence>
<dbReference type="Gene3D" id="3.20.20.70">
    <property type="entry name" value="Aldolase class I"/>
    <property type="match status" value="1"/>
</dbReference>
<keyword evidence="3 10" id="KW-0808">Transferase</keyword>
<feature type="binding site" evidence="10">
    <location>
        <position position="90"/>
    </location>
    <ligand>
        <name>Mg(2+)</name>
        <dbReference type="ChEBI" id="CHEBI:18420"/>
    </ligand>
</feature>
<evidence type="ECO:0000313" key="14">
    <source>
        <dbReference type="EMBL" id="SEC38478.1"/>
    </source>
</evidence>